<dbReference type="AlphaFoldDB" id="A0A547QAS1"/>
<keyword evidence="6 8" id="KW-1133">Transmembrane helix</keyword>
<keyword evidence="3" id="KW-1003">Cell membrane</keyword>
<evidence type="ECO:0000313" key="9">
    <source>
        <dbReference type="EMBL" id="TRD23482.1"/>
    </source>
</evidence>
<evidence type="ECO:0000256" key="4">
    <source>
        <dbReference type="ARBA" id="ARBA00022692"/>
    </source>
</evidence>
<gene>
    <name evidence="9" type="primary">mreD</name>
    <name evidence="9" type="ORF">FEV53_00245</name>
</gene>
<sequence length="178" mass="19583">MVDAVTYRRLGHWAVFLSLVVLTIFLQLMPLHLGRDDIPAPDLISQICFVWVLRRPEYIPVWLIALAGFCADILLMGPPGLGAIALIVGTEFLRRRSYVVSEQPFVVEWALVAAVLLGTTLFQWFAMAALAAPHPPLGEALVPLAVTVVTYPFVMVFNAYGLGIRQASPAEKDAEARI</sequence>
<accession>A0A547QAS1</accession>
<evidence type="ECO:0000313" key="10">
    <source>
        <dbReference type="Proteomes" id="UP000318590"/>
    </source>
</evidence>
<evidence type="ECO:0000256" key="8">
    <source>
        <dbReference type="SAM" id="Phobius"/>
    </source>
</evidence>
<keyword evidence="4 8" id="KW-0812">Transmembrane</keyword>
<dbReference type="Proteomes" id="UP000318590">
    <property type="component" value="Unassembled WGS sequence"/>
</dbReference>
<evidence type="ECO:0000256" key="6">
    <source>
        <dbReference type="ARBA" id="ARBA00022989"/>
    </source>
</evidence>
<feature type="transmembrane region" description="Helical" evidence="8">
    <location>
        <begin position="109"/>
        <end position="134"/>
    </location>
</feature>
<reference evidence="9 10" key="1">
    <citation type="submission" date="2019-06" db="EMBL/GenBank/DDBJ databases">
        <title>Paenimaribius caenipelagi gen. nov., sp. nov., isolated from a tidal flat.</title>
        <authorList>
            <person name="Yoon J.-H."/>
        </authorList>
    </citation>
    <scope>NUCLEOTIDE SEQUENCE [LARGE SCALE GENOMIC DNA]</scope>
    <source>
        <strain evidence="9 10">JBTF-M29</strain>
    </source>
</reference>
<dbReference type="OrthoDB" id="7629477at2"/>
<evidence type="ECO:0000256" key="3">
    <source>
        <dbReference type="ARBA" id="ARBA00022475"/>
    </source>
</evidence>
<comment type="caution">
    <text evidence="9">The sequence shown here is derived from an EMBL/GenBank/DDBJ whole genome shotgun (WGS) entry which is preliminary data.</text>
</comment>
<name>A0A547QAS1_9RHOB</name>
<dbReference type="EMBL" id="VFSV01000001">
    <property type="protein sequence ID" value="TRD23482.1"/>
    <property type="molecule type" value="Genomic_DNA"/>
</dbReference>
<evidence type="ECO:0000256" key="5">
    <source>
        <dbReference type="ARBA" id="ARBA00022960"/>
    </source>
</evidence>
<protein>
    <submittedName>
        <fullName evidence="9">Rod shape-determining protein MreD</fullName>
    </submittedName>
</protein>
<feature type="transmembrane region" description="Helical" evidence="8">
    <location>
        <begin position="140"/>
        <end position="162"/>
    </location>
</feature>
<keyword evidence="10" id="KW-1185">Reference proteome</keyword>
<dbReference type="InterPro" id="IPR007227">
    <property type="entry name" value="Cell_shape_determining_MreD"/>
</dbReference>
<dbReference type="Pfam" id="PF04093">
    <property type="entry name" value="MreD"/>
    <property type="match status" value="1"/>
</dbReference>
<evidence type="ECO:0000256" key="1">
    <source>
        <dbReference type="ARBA" id="ARBA00004651"/>
    </source>
</evidence>
<dbReference type="GO" id="GO:0008360">
    <property type="term" value="P:regulation of cell shape"/>
    <property type="evidence" value="ECO:0007669"/>
    <property type="project" value="UniProtKB-KW"/>
</dbReference>
<feature type="transmembrane region" description="Helical" evidence="8">
    <location>
        <begin position="61"/>
        <end position="88"/>
    </location>
</feature>
<evidence type="ECO:0000256" key="7">
    <source>
        <dbReference type="ARBA" id="ARBA00023136"/>
    </source>
</evidence>
<feature type="transmembrane region" description="Helical" evidence="8">
    <location>
        <begin position="12"/>
        <end position="33"/>
    </location>
</feature>
<comment type="subcellular location">
    <subcellularLocation>
        <location evidence="1">Cell membrane</location>
        <topology evidence="1">Multi-pass membrane protein</topology>
    </subcellularLocation>
</comment>
<organism evidence="9 10">
    <name type="scientific">Palleronia caenipelagi</name>
    <dbReference type="NCBI Taxonomy" id="2489174"/>
    <lineage>
        <taxon>Bacteria</taxon>
        <taxon>Pseudomonadati</taxon>
        <taxon>Pseudomonadota</taxon>
        <taxon>Alphaproteobacteria</taxon>
        <taxon>Rhodobacterales</taxon>
        <taxon>Roseobacteraceae</taxon>
        <taxon>Palleronia</taxon>
    </lineage>
</organism>
<keyword evidence="7 8" id="KW-0472">Membrane</keyword>
<dbReference type="NCBIfam" id="TIGR03426">
    <property type="entry name" value="shape_MreD"/>
    <property type="match status" value="1"/>
</dbReference>
<dbReference type="RefSeq" id="WP_142832804.1">
    <property type="nucleotide sequence ID" value="NZ_VFSV01000001.1"/>
</dbReference>
<evidence type="ECO:0000256" key="2">
    <source>
        <dbReference type="ARBA" id="ARBA00007776"/>
    </source>
</evidence>
<keyword evidence="5" id="KW-0133">Cell shape</keyword>
<comment type="similarity">
    <text evidence="2">Belongs to the MreD family.</text>
</comment>
<dbReference type="GO" id="GO:0005886">
    <property type="term" value="C:plasma membrane"/>
    <property type="evidence" value="ECO:0007669"/>
    <property type="project" value="UniProtKB-SubCell"/>
</dbReference>
<proteinExistence type="inferred from homology"/>